<dbReference type="AlphaFoldDB" id="A0A9D8KGJ8"/>
<dbReference type="EMBL" id="JAFGIX010000085">
    <property type="protein sequence ID" value="MBN1574645.1"/>
    <property type="molecule type" value="Genomic_DNA"/>
</dbReference>
<dbReference type="Proteomes" id="UP000809273">
    <property type="component" value="Unassembled WGS sequence"/>
</dbReference>
<name>A0A9D8KGJ8_9DELT</name>
<gene>
    <name evidence="2" type="ORF">JW984_15720</name>
</gene>
<dbReference type="InterPro" id="IPR002545">
    <property type="entry name" value="CheW-lke_dom"/>
</dbReference>
<dbReference type="GO" id="GO:0007165">
    <property type="term" value="P:signal transduction"/>
    <property type="evidence" value="ECO:0007669"/>
    <property type="project" value="InterPro"/>
</dbReference>
<dbReference type="Pfam" id="PF01584">
    <property type="entry name" value="CheW"/>
    <property type="match status" value="1"/>
</dbReference>
<dbReference type="SMART" id="SM00260">
    <property type="entry name" value="CheW"/>
    <property type="match status" value="1"/>
</dbReference>
<dbReference type="SUPFAM" id="SSF50341">
    <property type="entry name" value="CheW-like"/>
    <property type="match status" value="1"/>
</dbReference>
<comment type="caution">
    <text evidence="2">The sequence shown here is derived from an EMBL/GenBank/DDBJ whole genome shotgun (WGS) entry which is preliminary data.</text>
</comment>
<reference evidence="2" key="1">
    <citation type="journal article" date="2021" name="Environ. Microbiol.">
        <title>Genomic characterization of three novel Desulfobacterota classes expand the metabolic and phylogenetic diversity of the phylum.</title>
        <authorList>
            <person name="Murphy C.L."/>
            <person name="Biggerstaff J."/>
            <person name="Eichhorn A."/>
            <person name="Ewing E."/>
            <person name="Shahan R."/>
            <person name="Soriano D."/>
            <person name="Stewart S."/>
            <person name="VanMol K."/>
            <person name="Walker R."/>
            <person name="Walters P."/>
            <person name="Elshahed M.S."/>
            <person name="Youssef N.H."/>
        </authorList>
    </citation>
    <scope>NUCLEOTIDE SEQUENCE</scope>
    <source>
        <strain evidence="2">Zod_Metabat.24</strain>
    </source>
</reference>
<dbReference type="PANTHER" id="PTHR22617">
    <property type="entry name" value="CHEMOTAXIS SENSOR HISTIDINE KINASE-RELATED"/>
    <property type="match status" value="1"/>
</dbReference>
<feature type="domain" description="CheW-like" evidence="1">
    <location>
        <begin position="9"/>
        <end position="146"/>
    </location>
</feature>
<evidence type="ECO:0000313" key="2">
    <source>
        <dbReference type="EMBL" id="MBN1574645.1"/>
    </source>
</evidence>
<dbReference type="Gene3D" id="2.30.30.40">
    <property type="entry name" value="SH3 Domains"/>
    <property type="match status" value="1"/>
</dbReference>
<accession>A0A9D8KGJ8</accession>
<organism evidence="2 3">
    <name type="scientific">Candidatus Zymogenus saltonus</name>
    <dbReference type="NCBI Taxonomy" id="2844893"/>
    <lineage>
        <taxon>Bacteria</taxon>
        <taxon>Deltaproteobacteria</taxon>
        <taxon>Candidatus Zymogenia</taxon>
        <taxon>Candidatus Zymogeniales</taxon>
        <taxon>Candidatus Zymogenaceae</taxon>
        <taxon>Candidatus Zymogenus</taxon>
    </lineage>
</organism>
<sequence length="148" mass="16852">MRLLDGDIEKRYFIFSLGNRSFGISIREVVKVVLVEKVFMAPLLSDFVLGFIVHQGEPIPYLSLKRRLGLKEDERGDMALLVKVGDETFGLSIDGDYEVIQLELDPAPLPPEFKGVVKKYFRARAEQKDRRFIILDVGALVVADRQLQ</sequence>
<protein>
    <submittedName>
        <fullName evidence="2">Chemotaxis protein CheW</fullName>
    </submittedName>
</protein>
<dbReference type="InterPro" id="IPR036061">
    <property type="entry name" value="CheW-like_dom_sf"/>
</dbReference>
<dbReference type="GO" id="GO:0005829">
    <property type="term" value="C:cytosol"/>
    <property type="evidence" value="ECO:0007669"/>
    <property type="project" value="TreeGrafter"/>
</dbReference>
<dbReference type="GO" id="GO:0006935">
    <property type="term" value="P:chemotaxis"/>
    <property type="evidence" value="ECO:0007669"/>
    <property type="project" value="InterPro"/>
</dbReference>
<evidence type="ECO:0000313" key="3">
    <source>
        <dbReference type="Proteomes" id="UP000809273"/>
    </source>
</evidence>
<dbReference type="PROSITE" id="PS50851">
    <property type="entry name" value="CHEW"/>
    <property type="match status" value="1"/>
</dbReference>
<dbReference type="PANTHER" id="PTHR22617:SF23">
    <property type="entry name" value="CHEMOTAXIS PROTEIN CHEW"/>
    <property type="match status" value="1"/>
</dbReference>
<proteinExistence type="predicted"/>
<dbReference type="Gene3D" id="2.40.50.180">
    <property type="entry name" value="CheA-289, Domain 4"/>
    <property type="match status" value="1"/>
</dbReference>
<reference evidence="2" key="2">
    <citation type="submission" date="2021-01" db="EMBL/GenBank/DDBJ databases">
        <authorList>
            <person name="Hahn C.R."/>
            <person name="Youssef N.H."/>
            <person name="Elshahed M."/>
        </authorList>
    </citation>
    <scope>NUCLEOTIDE SEQUENCE</scope>
    <source>
        <strain evidence="2">Zod_Metabat.24</strain>
    </source>
</reference>
<dbReference type="InterPro" id="IPR039315">
    <property type="entry name" value="CheW"/>
</dbReference>
<evidence type="ECO:0000259" key="1">
    <source>
        <dbReference type="PROSITE" id="PS50851"/>
    </source>
</evidence>